<dbReference type="EMBL" id="CP104013">
    <property type="protein sequence ID" value="UYP45499.1"/>
    <property type="molecule type" value="Genomic_DNA"/>
</dbReference>
<protein>
    <recommendedName>
        <fullName evidence="4">B box-type domain-containing protein</fullName>
    </recommendedName>
</protein>
<evidence type="ECO:0000256" key="1">
    <source>
        <dbReference type="SAM" id="Phobius"/>
    </source>
</evidence>
<accession>A0ABY6HSF4</accession>
<keyword evidence="1" id="KW-0472">Membrane</keyword>
<evidence type="ECO:0000313" key="3">
    <source>
        <dbReference type="Proteomes" id="UP001208689"/>
    </source>
</evidence>
<feature type="transmembrane region" description="Helical" evidence="1">
    <location>
        <begin position="68"/>
        <end position="87"/>
    </location>
</feature>
<sequence length="151" mass="17712">MVTQKCYYHNNFSAAAICCKCGKPVCAECRKEKRTVNYYKSRNIKKSRTTIKKYCPVCKYQEDEKIHWGALIGLNSFMLLILYLGIVSVSNNIFIGLIIILLAISLISLNIYYYIFKLNENRQEATRKKLNFMKKMELSEIPYEKNQLNKK</sequence>
<gene>
    <name evidence="2" type="ORF">NEF87_001784</name>
</gene>
<keyword evidence="1" id="KW-1133">Transmembrane helix</keyword>
<organism evidence="2 3">
    <name type="scientific">Candidatus Lokiarchaeum ossiferum</name>
    <dbReference type="NCBI Taxonomy" id="2951803"/>
    <lineage>
        <taxon>Archaea</taxon>
        <taxon>Promethearchaeati</taxon>
        <taxon>Promethearchaeota</taxon>
        <taxon>Promethearchaeia</taxon>
        <taxon>Promethearchaeales</taxon>
        <taxon>Promethearchaeaceae</taxon>
        <taxon>Candidatus Lokiarchaeum</taxon>
    </lineage>
</organism>
<evidence type="ECO:0000313" key="2">
    <source>
        <dbReference type="EMBL" id="UYP45499.1"/>
    </source>
</evidence>
<dbReference type="Proteomes" id="UP001208689">
    <property type="component" value="Chromosome"/>
</dbReference>
<evidence type="ECO:0008006" key="4">
    <source>
        <dbReference type="Google" id="ProtNLM"/>
    </source>
</evidence>
<reference evidence="2" key="1">
    <citation type="submission" date="2022-09" db="EMBL/GenBank/DDBJ databases">
        <title>Actin cytoskeleton and complex cell architecture in an #Asgard archaeon.</title>
        <authorList>
            <person name="Ponce Toledo R.I."/>
            <person name="Schleper C."/>
            <person name="Rodrigues Oliveira T."/>
            <person name="Wollweber F."/>
            <person name="Xu J."/>
            <person name="Rittmann S."/>
            <person name="Klingl A."/>
            <person name="Pilhofer M."/>
        </authorList>
    </citation>
    <scope>NUCLEOTIDE SEQUENCE</scope>
    <source>
        <strain evidence="2">B-35</strain>
    </source>
</reference>
<keyword evidence="1" id="KW-0812">Transmembrane</keyword>
<feature type="transmembrane region" description="Helical" evidence="1">
    <location>
        <begin position="93"/>
        <end position="115"/>
    </location>
</feature>
<name>A0ABY6HSF4_9ARCH</name>
<proteinExistence type="predicted"/>
<keyword evidence="3" id="KW-1185">Reference proteome</keyword>